<comment type="caution">
    <text evidence="5">The sequence shown here is derived from an EMBL/GenBank/DDBJ whole genome shotgun (WGS) entry which is preliminary data.</text>
</comment>
<dbReference type="GO" id="GO:0000160">
    <property type="term" value="P:phosphorelay signal transduction system"/>
    <property type="evidence" value="ECO:0007669"/>
    <property type="project" value="UniProtKB-KW"/>
</dbReference>
<protein>
    <recommendedName>
        <fullName evidence="4">Response regulatory domain-containing protein</fullName>
    </recommendedName>
</protein>
<dbReference type="Gene3D" id="3.40.50.2300">
    <property type="match status" value="1"/>
</dbReference>
<dbReference type="InterPro" id="IPR011006">
    <property type="entry name" value="CheY-like_superfamily"/>
</dbReference>
<dbReference type="EMBL" id="PEXU01000046">
    <property type="protein sequence ID" value="PIS42379.1"/>
    <property type="molecule type" value="Genomic_DNA"/>
</dbReference>
<proteinExistence type="predicted"/>
<keyword evidence="2" id="KW-0902">Two-component regulatory system</keyword>
<organism evidence="5 6">
    <name type="scientific">Candidatus Kerfeldbacteria bacterium CG08_land_8_20_14_0_20_40_16</name>
    <dbReference type="NCBI Taxonomy" id="2014244"/>
    <lineage>
        <taxon>Bacteria</taxon>
        <taxon>Candidatus Kerfeldiibacteriota</taxon>
    </lineage>
</organism>
<evidence type="ECO:0000259" key="4">
    <source>
        <dbReference type="PROSITE" id="PS50110"/>
    </source>
</evidence>
<gene>
    <name evidence="5" type="ORF">COT24_03805</name>
</gene>
<keyword evidence="1 3" id="KW-0597">Phosphoprotein</keyword>
<feature type="domain" description="Response regulatory" evidence="4">
    <location>
        <begin position="12"/>
        <end position="128"/>
    </location>
</feature>
<name>A0A2H0YVR1_9BACT</name>
<evidence type="ECO:0000256" key="1">
    <source>
        <dbReference type="ARBA" id="ARBA00022553"/>
    </source>
</evidence>
<reference evidence="5 6" key="1">
    <citation type="submission" date="2017-09" db="EMBL/GenBank/DDBJ databases">
        <title>Depth-based differentiation of microbial function through sediment-hosted aquifers and enrichment of novel symbionts in the deep terrestrial subsurface.</title>
        <authorList>
            <person name="Probst A.J."/>
            <person name="Ladd B."/>
            <person name="Jarett J.K."/>
            <person name="Geller-Mcgrath D.E."/>
            <person name="Sieber C.M."/>
            <person name="Emerson J.B."/>
            <person name="Anantharaman K."/>
            <person name="Thomas B.C."/>
            <person name="Malmstrom R."/>
            <person name="Stieglmeier M."/>
            <person name="Klingl A."/>
            <person name="Woyke T."/>
            <person name="Ryan C.M."/>
            <person name="Banfield J.F."/>
        </authorList>
    </citation>
    <scope>NUCLEOTIDE SEQUENCE [LARGE SCALE GENOMIC DNA]</scope>
    <source>
        <strain evidence="5">CG08_land_8_20_14_0_20_40_16</strain>
    </source>
</reference>
<dbReference type="Pfam" id="PF00072">
    <property type="entry name" value="Response_reg"/>
    <property type="match status" value="1"/>
</dbReference>
<dbReference type="InterPro" id="IPR050595">
    <property type="entry name" value="Bact_response_regulator"/>
</dbReference>
<dbReference type="Proteomes" id="UP000231542">
    <property type="component" value="Unassembled WGS sequence"/>
</dbReference>
<dbReference type="AlphaFoldDB" id="A0A2H0YVR1"/>
<dbReference type="SMART" id="SM00448">
    <property type="entry name" value="REC"/>
    <property type="match status" value="1"/>
</dbReference>
<dbReference type="PANTHER" id="PTHR44591">
    <property type="entry name" value="STRESS RESPONSE REGULATOR PROTEIN 1"/>
    <property type="match status" value="1"/>
</dbReference>
<sequence>MSKLKESKSKGKMLFAEDDKFLAEMFRQKFKLEGYTPIIAHTAISAVLALRDEKPLAIILDIVLPDSECWMIMEYLLRKKDWMPVPIIILTNWDNEEYKKKAKELKADAFIVKAGTTPSKLVATMEDLVKKQKQKGVESYHPPTF</sequence>
<evidence type="ECO:0000256" key="2">
    <source>
        <dbReference type="ARBA" id="ARBA00023012"/>
    </source>
</evidence>
<evidence type="ECO:0000313" key="5">
    <source>
        <dbReference type="EMBL" id="PIS42379.1"/>
    </source>
</evidence>
<accession>A0A2H0YVR1</accession>
<evidence type="ECO:0000256" key="3">
    <source>
        <dbReference type="PROSITE-ProRule" id="PRU00169"/>
    </source>
</evidence>
<evidence type="ECO:0000313" key="6">
    <source>
        <dbReference type="Proteomes" id="UP000231542"/>
    </source>
</evidence>
<dbReference type="SUPFAM" id="SSF52172">
    <property type="entry name" value="CheY-like"/>
    <property type="match status" value="1"/>
</dbReference>
<dbReference type="PANTHER" id="PTHR44591:SF14">
    <property type="entry name" value="PROTEIN PILG"/>
    <property type="match status" value="1"/>
</dbReference>
<dbReference type="InterPro" id="IPR001789">
    <property type="entry name" value="Sig_transdc_resp-reg_receiver"/>
</dbReference>
<dbReference type="PROSITE" id="PS50110">
    <property type="entry name" value="RESPONSE_REGULATORY"/>
    <property type="match status" value="1"/>
</dbReference>
<feature type="modified residue" description="4-aspartylphosphate" evidence="3">
    <location>
        <position position="61"/>
    </location>
</feature>